<feature type="transmembrane region" description="Helical" evidence="7">
    <location>
        <begin position="29"/>
        <end position="49"/>
    </location>
</feature>
<evidence type="ECO:0000256" key="5">
    <source>
        <dbReference type="ARBA" id="ARBA00023136"/>
    </source>
</evidence>
<feature type="transmembrane region" description="Helical" evidence="7">
    <location>
        <begin position="413"/>
        <end position="431"/>
    </location>
</feature>
<evidence type="ECO:0000256" key="7">
    <source>
        <dbReference type="SAM" id="Phobius"/>
    </source>
</evidence>
<organism evidence="9 10">
    <name type="scientific">Brevibacterium aurantiacum</name>
    <dbReference type="NCBI Taxonomy" id="273384"/>
    <lineage>
        <taxon>Bacteria</taxon>
        <taxon>Bacillati</taxon>
        <taxon>Actinomycetota</taxon>
        <taxon>Actinomycetes</taxon>
        <taxon>Micrococcales</taxon>
        <taxon>Brevibacteriaceae</taxon>
        <taxon>Brevibacterium</taxon>
    </lineage>
</organism>
<accession>A0A2A3ZEC6</accession>
<dbReference type="GO" id="GO:0005886">
    <property type="term" value="C:plasma membrane"/>
    <property type="evidence" value="ECO:0007669"/>
    <property type="project" value="TreeGrafter"/>
</dbReference>
<evidence type="ECO:0000256" key="3">
    <source>
        <dbReference type="ARBA" id="ARBA00022692"/>
    </source>
</evidence>
<dbReference type="PANTHER" id="PTHR30354">
    <property type="entry name" value="GNT FAMILY GLUCONATE TRANSPORTER"/>
    <property type="match status" value="1"/>
</dbReference>
<dbReference type="Pfam" id="PF03600">
    <property type="entry name" value="CitMHS"/>
    <property type="match status" value="1"/>
</dbReference>
<comment type="subcellular location">
    <subcellularLocation>
        <location evidence="1">Membrane</location>
        <topology evidence="1">Multi-pass membrane protein</topology>
    </subcellularLocation>
</comment>
<feature type="transmembrane region" description="Helical" evidence="7">
    <location>
        <begin position="173"/>
        <end position="195"/>
    </location>
</feature>
<gene>
    <name evidence="9" type="ORF">CIK62_09935</name>
</gene>
<keyword evidence="2" id="KW-0813">Transport</keyword>
<feature type="compositionally biased region" description="Low complexity" evidence="6">
    <location>
        <begin position="233"/>
        <end position="242"/>
    </location>
</feature>
<dbReference type="PANTHER" id="PTHR30354:SF26">
    <property type="entry name" value="TRANSPORTER, PUTATIVE-RELATED"/>
    <property type="match status" value="1"/>
</dbReference>
<keyword evidence="5 7" id="KW-0472">Membrane</keyword>
<dbReference type="EMBL" id="NRGO01000012">
    <property type="protein sequence ID" value="PCC50000.1"/>
    <property type="molecule type" value="Genomic_DNA"/>
</dbReference>
<dbReference type="GO" id="GO:0015137">
    <property type="term" value="F:citrate transmembrane transporter activity"/>
    <property type="evidence" value="ECO:0007669"/>
    <property type="project" value="InterPro"/>
</dbReference>
<feature type="region of interest" description="Disordered" evidence="6">
    <location>
        <begin position="231"/>
        <end position="281"/>
    </location>
</feature>
<keyword evidence="4 7" id="KW-1133">Transmembrane helix</keyword>
<name>A0A2A3ZEC6_BREAU</name>
<evidence type="ECO:0000256" key="6">
    <source>
        <dbReference type="SAM" id="MobiDB-lite"/>
    </source>
</evidence>
<keyword evidence="3 7" id="KW-0812">Transmembrane</keyword>
<feature type="transmembrane region" description="Helical" evidence="7">
    <location>
        <begin position="381"/>
        <end position="401"/>
    </location>
</feature>
<feature type="transmembrane region" description="Helical" evidence="7">
    <location>
        <begin position="136"/>
        <end position="153"/>
    </location>
</feature>
<feature type="transmembrane region" description="Helical" evidence="7">
    <location>
        <begin position="320"/>
        <end position="338"/>
    </location>
</feature>
<dbReference type="InterPro" id="IPR014738">
    <property type="entry name" value="Citrate_transporter"/>
</dbReference>
<evidence type="ECO:0000259" key="8">
    <source>
        <dbReference type="Pfam" id="PF03600"/>
    </source>
</evidence>
<feature type="transmembrane region" description="Helical" evidence="7">
    <location>
        <begin position="297"/>
        <end position="314"/>
    </location>
</feature>
<sequence>MLVILGFAMIIVFMTLIMTKRLSPILALIIVPTVFGLFTGAGLGIGEMVMDAIADMSSTAALLLFAIIYFGIMIDVGLFDKLVGFILKVAGHDPVKVVMGTALLTGAVSLDGDGSTTFIVVTAAMLPIYQRLEMSPVVLTCVAGLINGTLNIVPWGGPTARASSALQIDANDIFAPMVPALAAGLLVCFVFAYFLGISERRRLAKNGVAWVDEASSGTSGSKRSDLVGAVARSSSGSNSSSGSGSGAANGGATSATSTLADGDSDGSDAGSGHDAGSGSALTDTALDPNRATLRPKLFWFNLILTVAVMVMLVADLLPLPYLFMIAMVIALMVNFPNIKAQQEELASHASAIIAVVAMVMAAGVLTGIMSGTGMVDAMAEWLVAVIPSSMGPYMAVITGLLSIPMTFFMSNDAFYFGILPVLAETASHFGISAADMARASITGQPVHMQSPLVPAILLLVSLSGVELGDHHKKVLWRALIVSLVMLTVGVLIGVIAIG</sequence>
<dbReference type="Proteomes" id="UP000217720">
    <property type="component" value="Unassembled WGS sequence"/>
</dbReference>
<evidence type="ECO:0000313" key="9">
    <source>
        <dbReference type="EMBL" id="PCC50000.1"/>
    </source>
</evidence>
<dbReference type="InterPro" id="IPR003474">
    <property type="entry name" value="Glcn_transporter"/>
</dbReference>
<proteinExistence type="predicted"/>
<feature type="transmembrane region" description="Helical" evidence="7">
    <location>
        <begin position="451"/>
        <end position="467"/>
    </location>
</feature>
<dbReference type="InterPro" id="IPR004680">
    <property type="entry name" value="Cit_transptr-like_dom"/>
</dbReference>
<feature type="domain" description="Citrate transporter-like" evidence="8">
    <location>
        <begin position="15"/>
        <end position="443"/>
    </location>
</feature>
<feature type="transmembrane region" description="Helical" evidence="7">
    <location>
        <begin position="61"/>
        <end position="79"/>
    </location>
</feature>
<dbReference type="AlphaFoldDB" id="A0A2A3ZEC6"/>
<feature type="transmembrane region" description="Helical" evidence="7">
    <location>
        <begin position="474"/>
        <end position="497"/>
    </location>
</feature>
<evidence type="ECO:0000313" key="10">
    <source>
        <dbReference type="Proteomes" id="UP000217720"/>
    </source>
</evidence>
<dbReference type="GO" id="GO:0015128">
    <property type="term" value="F:gluconate transmembrane transporter activity"/>
    <property type="evidence" value="ECO:0007669"/>
    <property type="project" value="InterPro"/>
</dbReference>
<evidence type="ECO:0000256" key="2">
    <source>
        <dbReference type="ARBA" id="ARBA00022448"/>
    </source>
</evidence>
<dbReference type="NCBIfam" id="TIGR00784">
    <property type="entry name" value="citMHS"/>
    <property type="match status" value="1"/>
</dbReference>
<feature type="transmembrane region" description="Helical" evidence="7">
    <location>
        <begin position="350"/>
        <end position="369"/>
    </location>
</feature>
<feature type="compositionally biased region" description="Low complexity" evidence="6">
    <location>
        <begin position="250"/>
        <end position="280"/>
    </location>
</feature>
<reference evidence="9 10" key="1">
    <citation type="journal article" date="2017" name="Elife">
        <title>Extensive horizontal gene transfer in cheese-associated bacteria.</title>
        <authorList>
            <person name="Bonham K.S."/>
            <person name="Wolfe B.E."/>
            <person name="Dutton R.J."/>
        </authorList>
    </citation>
    <scope>NUCLEOTIDE SEQUENCE [LARGE SCALE GENOMIC DNA]</scope>
    <source>
        <strain evidence="9 10">900_6</strain>
    </source>
</reference>
<evidence type="ECO:0000256" key="1">
    <source>
        <dbReference type="ARBA" id="ARBA00004141"/>
    </source>
</evidence>
<protein>
    <submittedName>
        <fullName evidence="9">Citrate:proton symporter</fullName>
    </submittedName>
</protein>
<evidence type="ECO:0000256" key="4">
    <source>
        <dbReference type="ARBA" id="ARBA00022989"/>
    </source>
</evidence>
<feature type="transmembrane region" description="Helical" evidence="7">
    <location>
        <begin position="99"/>
        <end position="124"/>
    </location>
</feature>
<dbReference type="RefSeq" id="WP_096160579.1">
    <property type="nucleotide sequence ID" value="NZ_JABUYC010000002.1"/>
</dbReference>
<comment type="caution">
    <text evidence="9">The sequence shown here is derived from an EMBL/GenBank/DDBJ whole genome shotgun (WGS) entry which is preliminary data.</text>
</comment>